<dbReference type="RefSeq" id="WP_264434524.1">
    <property type="nucleotide sequence ID" value="NZ_CP081495.1"/>
</dbReference>
<keyword evidence="3" id="KW-1185">Reference proteome</keyword>
<gene>
    <name evidence="2" type="ORF">K5I29_03800</name>
</gene>
<organism evidence="2 3">
    <name type="scientific">Flavobacterium agricola</name>
    <dbReference type="NCBI Taxonomy" id="2870839"/>
    <lineage>
        <taxon>Bacteria</taxon>
        <taxon>Pseudomonadati</taxon>
        <taxon>Bacteroidota</taxon>
        <taxon>Flavobacteriia</taxon>
        <taxon>Flavobacteriales</taxon>
        <taxon>Flavobacteriaceae</taxon>
        <taxon>Flavobacterium</taxon>
    </lineage>
</organism>
<dbReference type="InterPro" id="IPR005618">
    <property type="entry name" value="OMPW"/>
</dbReference>
<proteinExistence type="predicted"/>
<dbReference type="Proteomes" id="UP001163328">
    <property type="component" value="Chromosome"/>
</dbReference>
<dbReference type="EMBL" id="CP081495">
    <property type="protein sequence ID" value="UYW02044.1"/>
    <property type="molecule type" value="Genomic_DNA"/>
</dbReference>
<reference evidence="2" key="1">
    <citation type="submission" date="2021-08" db="EMBL/GenBank/DDBJ databases">
        <title>Flavobacterium sp. strain CC-SYL302.</title>
        <authorList>
            <person name="Lin S.-Y."/>
            <person name="Lee T.-H."/>
            <person name="Young C.-C."/>
        </authorList>
    </citation>
    <scope>NUCLEOTIDE SEQUENCE</scope>
    <source>
        <strain evidence="2">CC-SYL302</strain>
    </source>
</reference>
<name>A0ABY6M0G0_9FLAO</name>
<dbReference type="InterPro" id="IPR011250">
    <property type="entry name" value="OMP/PagP_B-barrel"/>
</dbReference>
<dbReference type="Gene3D" id="2.40.160.20">
    <property type="match status" value="1"/>
</dbReference>
<accession>A0ABY6M0G0</accession>
<keyword evidence="1" id="KW-0732">Signal</keyword>
<evidence type="ECO:0000256" key="1">
    <source>
        <dbReference type="SAM" id="SignalP"/>
    </source>
</evidence>
<dbReference type="Pfam" id="PF03922">
    <property type="entry name" value="OmpW"/>
    <property type="match status" value="1"/>
</dbReference>
<dbReference type="PANTHER" id="PTHR36920">
    <property type="match status" value="1"/>
</dbReference>
<dbReference type="SUPFAM" id="SSF56925">
    <property type="entry name" value="OMPA-like"/>
    <property type="match status" value="1"/>
</dbReference>
<feature type="signal peptide" evidence="1">
    <location>
        <begin position="1"/>
        <end position="20"/>
    </location>
</feature>
<feature type="chain" id="PRO_5046172498" evidence="1">
    <location>
        <begin position="21"/>
        <end position="230"/>
    </location>
</feature>
<evidence type="ECO:0000313" key="3">
    <source>
        <dbReference type="Proteomes" id="UP001163328"/>
    </source>
</evidence>
<dbReference type="PANTHER" id="PTHR36920:SF1">
    <property type="entry name" value="OUTER MEMBRANE PROTEIN W"/>
    <property type="match status" value="1"/>
</dbReference>
<evidence type="ECO:0000313" key="2">
    <source>
        <dbReference type="EMBL" id="UYW02044.1"/>
    </source>
</evidence>
<protein>
    <submittedName>
        <fullName evidence="2">Outer membrane beta-barrel protein</fullName>
    </submittedName>
</protein>
<sequence length="230" mass="24584">MKKVLLAVVALAGVFTTTYAQTSDTSNSDFKKWQIRVRGVGVVPNVSGANVGGIGGDIQISNQFIPELDISYFFTKNIAAELILGTTKHKVNTTGSDLTAVGGPASADVDLGSVWLLPPTLTVQYHFYPGKDNVVKPYVGAGINYTIFYDSKPGAVQKVKYDNKAALALQVGSDFNITDNFFLNIDAKFLFLKTNAKVDASNLVGGAPLDIPASVRINPLLLGFGVGYRF</sequence>